<accession>A0ABW9QWB8</accession>
<organism evidence="1 2">
    <name type="scientific">Acidiferrimicrobium australe</name>
    <dbReference type="NCBI Taxonomy" id="2664430"/>
    <lineage>
        <taxon>Bacteria</taxon>
        <taxon>Bacillati</taxon>
        <taxon>Actinomycetota</taxon>
        <taxon>Acidimicrobiia</taxon>
        <taxon>Acidimicrobiales</taxon>
        <taxon>Acidimicrobiaceae</taxon>
        <taxon>Acidiferrimicrobium</taxon>
    </lineage>
</organism>
<evidence type="ECO:0000313" key="2">
    <source>
        <dbReference type="Proteomes" id="UP000437736"/>
    </source>
</evidence>
<dbReference type="EMBL" id="WJHE01000795">
    <property type="protein sequence ID" value="MST33978.1"/>
    <property type="molecule type" value="Genomic_DNA"/>
</dbReference>
<name>A0ABW9QWB8_9ACTN</name>
<comment type="caution">
    <text evidence="1">The sequence shown here is derived from an EMBL/GenBank/DDBJ whole genome shotgun (WGS) entry which is preliminary data.</text>
</comment>
<sequence length="93" mass="10389">MVRLTGPGDGGLLYAETAYDAFAIVEGTPTSATVRCEREVRIERDEWRTRVRTVSTMSATPAEFHLTNVLEAFEGPDRVFVRAWATAVPRDFP</sequence>
<evidence type="ECO:0000313" key="1">
    <source>
        <dbReference type="EMBL" id="MST33978.1"/>
    </source>
</evidence>
<reference evidence="1 2" key="1">
    <citation type="submission" date="2019-11" db="EMBL/GenBank/DDBJ databases">
        <title>Acidiferrimicrobium australis gen. nov., sp. nov., an acidophilic and obligately heterotrophic, member of the Actinobacteria that catalyses dissimilatory oxido- reduction of iron isolated from metal-rich acidic water in Chile.</title>
        <authorList>
            <person name="Gonzalez D."/>
            <person name="Huber K."/>
            <person name="Hedrich S."/>
            <person name="Rojas-Villalobos C."/>
            <person name="Quatrini R."/>
            <person name="Dinamarca M.A."/>
            <person name="Schwarz A."/>
            <person name="Canales C."/>
            <person name="Nancucheo I."/>
        </authorList>
    </citation>
    <scope>NUCLEOTIDE SEQUENCE [LARGE SCALE GENOMIC DNA]</scope>
    <source>
        <strain evidence="1 2">USS-CCA1</strain>
    </source>
</reference>
<proteinExistence type="predicted"/>
<keyword evidence="2" id="KW-1185">Reference proteome</keyword>
<protein>
    <submittedName>
        <fullName evidence="1">Uncharacterized protein</fullName>
    </submittedName>
</protein>
<gene>
    <name evidence="1" type="ORF">GHK86_14775</name>
</gene>
<dbReference type="Proteomes" id="UP000437736">
    <property type="component" value="Unassembled WGS sequence"/>
</dbReference>